<gene>
    <name evidence="4" type="ORF">E4K67_01605</name>
</gene>
<evidence type="ECO:0000313" key="5">
    <source>
        <dbReference type="Proteomes" id="UP000298460"/>
    </source>
</evidence>
<evidence type="ECO:0000256" key="2">
    <source>
        <dbReference type="SAM" id="MobiDB-lite"/>
    </source>
</evidence>
<dbReference type="InterPro" id="IPR011055">
    <property type="entry name" value="Dup_hybrid_motif"/>
</dbReference>
<protein>
    <submittedName>
        <fullName evidence="4">M23 family metallopeptidase</fullName>
    </submittedName>
</protein>
<keyword evidence="1" id="KW-0732">Signal</keyword>
<dbReference type="OrthoDB" id="1938544at2"/>
<dbReference type="CDD" id="cd12797">
    <property type="entry name" value="M23_peptidase"/>
    <property type="match status" value="1"/>
</dbReference>
<dbReference type="Pfam" id="PF01551">
    <property type="entry name" value="Peptidase_M23"/>
    <property type="match status" value="1"/>
</dbReference>
<keyword evidence="5" id="KW-1185">Reference proteome</keyword>
<dbReference type="PANTHER" id="PTHR21666:SF289">
    <property type="entry name" value="L-ALA--D-GLU ENDOPEPTIDASE"/>
    <property type="match status" value="1"/>
</dbReference>
<dbReference type="GO" id="GO:0004222">
    <property type="term" value="F:metalloendopeptidase activity"/>
    <property type="evidence" value="ECO:0007669"/>
    <property type="project" value="TreeGrafter"/>
</dbReference>
<sequence length="265" mass="28682">MNPYERWDDWEWERAIHEVGKEAGRGKSAPRLNQQPGRSQRPRRPVKGGWDNYLKHWNGTQKRTIVSATLFLLIFFSANSTDPFSGAIHSIYQSAMNSANYYESLNGMAKEALSIGGVVSKNVPVDAKMKGQFLPPISGKVVAEYGAKGEGGSNAVGSVHNGIDVEPLQNALGTPVVSPATGVVTSVGEDAQLGRIVKLDFGDGWTSVLGNLGDISVVKGQRIEKGEVLATVGLSAPLKKPWLHFELRKNNVPVNPLPYLIPPKS</sequence>
<dbReference type="InterPro" id="IPR050570">
    <property type="entry name" value="Cell_wall_metabolism_enzyme"/>
</dbReference>
<dbReference type="AlphaFoldDB" id="A0A4Z0RA46"/>
<proteinExistence type="predicted"/>
<evidence type="ECO:0000313" key="4">
    <source>
        <dbReference type="EMBL" id="TGE39718.1"/>
    </source>
</evidence>
<dbReference type="Proteomes" id="UP000298460">
    <property type="component" value="Unassembled WGS sequence"/>
</dbReference>
<evidence type="ECO:0000256" key="1">
    <source>
        <dbReference type="ARBA" id="ARBA00022729"/>
    </source>
</evidence>
<accession>A0A4Z0RA46</accession>
<name>A0A4Z0RA46_9FIRM</name>
<dbReference type="PANTHER" id="PTHR21666">
    <property type="entry name" value="PEPTIDASE-RELATED"/>
    <property type="match status" value="1"/>
</dbReference>
<feature type="domain" description="M23ase beta-sheet core" evidence="3">
    <location>
        <begin position="159"/>
        <end position="256"/>
    </location>
</feature>
<dbReference type="Gene3D" id="2.70.70.10">
    <property type="entry name" value="Glucose Permease (Domain IIA)"/>
    <property type="match status" value="1"/>
</dbReference>
<evidence type="ECO:0000259" key="3">
    <source>
        <dbReference type="Pfam" id="PF01551"/>
    </source>
</evidence>
<dbReference type="EMBL" id="SPQQ01000001">
    <property type="protein sequence ID" value="TGE39718.1"/>
    <property type="molecule type" value="Genomic_DNA"/>
</dbReference>
<reference evidence="4 5" key="1">
    <citation type="submission" date="2019-03" db="EMBL/GenBank/DDBJ databases">
        <title>Draft Genome Sequence of Desulfosporosinus fructosivorans Strain 63.6F, Isolated from Marine Sediment in the Baltic Sea.</title>
        <authorList>
            <person name="Hausmann B."/>
            <person name="Vandieken V."/>
            <person name="Pjevac P."/>
            <person name="Schreck K."/>
            <person name="Herbold C.W."/>
            <person name="Loy A."/>
        </authorList>
    </citation>
    <scope>NUCLEOTIDE SEQUENCE [LARGE SCALE GENOMIC DNA]</scope>
    <source>
        <strain evidence="4 5">63.6F</strain>
    </source>
</reference>
<dbReference type="RefSeq" id="WP_135544657.1">
    <property type="nucleotide sequence ID" value="NZ_SPQQ01000001.1"/>
</dbReference>
<feature type="region of interest" description="Disordered" evidence="2">
    <location>
        <begin position="21"/>
        <end position="48"/>
    </location>
</feature>
<organism evidence="4 5">
    <name type="scientific">Desulfosporosinus fructosivorans</name>
    <dbReference type="NCBI Taxonomy" id="2018669"/>
    <lineage>
        <taxon>Bacteria</taxon>
        <taxon>Bacillati</taxon>
        <taxon>Bacillota</taxon>
        <taxon>Clostridia</taxon>
        <taxon>Eubacteriales</taxon>
        <taxon>Desulfitobacteriaceae</taxon>
        <taxon>Desulfosporosinus</taxon>
    </lineage>
</organism>
<dbReference type="InterPro" id="IPR016047">
    <property type="entry name" value="M23ase_b-sheet_dom"/>
</dbReference>
<comment type="caution">
    <text evidence="4">The sequence shown here is derived from an EMBL/GenBank/DDBJ whole genome shotgun (WGS) entry which is preliminary data.</text>
</comment>
<dbReference type="SUPFAM" id="SSF51261">
    <property type="entry name" value="Duplicated hybrid motif"/>
    <property type="match status" value="1"/>
</dbReference>